<dbReference type="RefSeq" id="WP_104752200.1">
    <property type="nucleotide sequence ID" value="NZ_FZMF01000015.1"/>
</dbReference>
<name>A0ABV7ZEM8_9HELI</name>
<dbReference type="InterPro" id="IPR036049">
    <property type="entry name" value="Ribosomal_uL29_sf"/>
</dbReference>
<evidence type="ECO:0000313" key="6">
    <source>
        <dbReference type="EMBL" id="MFC3847023.1"/>
    </source>
</evidence>
<keyword evidence="7" id="KW-1185">Reference proteome</keyword>
<dbReference type="Pfam" id="PF00831">
    <property type="entry name" value="Ribosomal_L29"/>
    <property type="match status" value="1"/>
</dbReference>
<proteinExistence type="inferred from homology"/>
<dbReference type="SUPFAM" id="SSF46561">
    <property type="entry name" value="Ribosomal protein L29 (L29p)"/>
    <property type="match status" value="1"/>
</dbReference>
<keyword evidence="2 5" id="KW-0689">Ribosomal protein</keyword>
<dbReference type="Proteomes" id="UP001595783">
    <property type="component" value="Unassembled WGS sequence"/>
</dbReference>
<comment type="caution">
    <text evidence="6">The sequence shown here is derived from an EMBL/GenBank/DDBJ whole genome shotgun (WGS) entry which is preliminary data.</text>
</comment>
<evidence type="ECO:0000256" key="5">
    <source>
        <dbReference type="HAMAP-Rule" id="MF_00374"/>
    </source>
</evidence>
<dbReference type="EMBL" id="JBHRZO010000002">
    <property type="protein sequence ID" value="MFC3847023.1"/>
    <property type="molecule type" value="Genomic_DNA"/>
</dbReference>
<dbReference type="HAMAP" id="MF_00374">
    <property type="entry name" value="Ribosomal_uL29"/>
    <property type="match status" value="1"/>
</dbReference>
<comment type="similarity">
    <text evidence="1 5">Belongs to the universal ribosomal protein uL29 family.</text>
</comment>
<evidence type="ECO:0000256" key="1">
    <source>
        <dbReference type="ARBA" id="ARBA00009254"/>
    </source>
</evidence>
<protein>
    <recommendedName>
        <fullName evidence="4 5">Large ribosomal subunit protein uL29</fullName>
    </recommendedName>
</protein>
<dbReference type="InterPro" id="IPR018254">
    <property type="entry name" value="Ribosomal_uL29_CS"/>
</dbReference>
<dbReference type="InterPro" id="IPR001854">
    <property type="entry name" value="Ribosomal_uL29"/>
</dbReference>
<organism evidence="6 7">
    <name type="scientific">Helicobacter baculiformis</name>
    <dbReference type="NCBI Taxonomy" id="427351"/>
    <lineage>
        <taxon>Bacteria</taxon>
        <taxon>Pseudomonadati</taxon>
        <taxon>Campylobacterota</taxon>
        <taxon>Epsilonproteobacteria</taxon>
        <taxon>Campylobacterales</taxon>
        <taxon>Helicobacteraceae</taxon>
        <taxon>Helicobacter</taxon>
    </lineage>
</organism>
<evidence type="ECO:0000256" key="4">
    <source>
        <dbReference type="ARBA" id="ARBA00035204"/>
    </source>
</evidence>
<evidence type="ECO:0000313" key="7">
    <source>
        <dbReference type="Proteomes" id="UP001595783"/>
    </source>
</evidence>
<keyword evidence="3 5" id="KW-0687">Ribonucleoprotein</keyword>
<dbReference type="PROSITE" id="PS00579">
    <property type="entry name" value="RIBOSOMAL_L29"/>
    <property type="match status" value="1"/>
</dbReference>
<evidence type="ECO:0000256" key="2">
    <source>
        <dbReference type="ARBA" id="ARBA00022980"/>
    </source>
</evidence>
<dbReference type="NCBIfam" id="TIGR00012">
    <property type="entry name" value="L29"/>
    <property type="match status" value="1"/>
</dbReference>
<sequence length="68" mass="8104">MKFTELADKDRKELEKLLKDKRIELFELRIKLKTMQLNNPSEIRRARKDVARIKTALSALDHALVEKR</sequence>
<accession>A0ABV7ZEM8</accession>
<dbReference type="GO" id="GO:0005840">
    <property type="term" value="C:ribosome"/>
    <property type="evidence" value="ECO:0007669"/>
    <property type="project" value="UniProtKB-KW"/>
</dbReference>
<evidence type="ECO:0000256" key="3">
    <source>
        <dbReference type="ARBA" id="ARBA00023274"/>
    </source>
</evidence>
<gene>
    <name evidence="5 6" type="primary">rpmC</name>
    <name evidence="6" type="ORF">ACFOPX_00525</name>
</gene>
<dbReference type="Gene3D" id="1.10.287.310">
    <property type="match status" value="1"/>
</dbReference>
<reference evidence="7" key="1">
    <citation type="journal article" date="2019" name="Int. J. Syst. Evol. Microbiol.">
        <title>The Global Catalogue of Microorganisms (GCM) 10K type strain sequencing project: providing services to taxonomists for standard genome sequencing and annotation.</title>
        <authorList>
            <consortium name="The Broad Institute Genomics Platform"/>
            <consortium name="The Broad Institute Genome Sequencing Center for Infectious Disease"/>
            <person name="Wu L."/>
            <person name="Ma J."/>
        </authorList>
    </citation>
    <scope>NUCLEOTIDE SEQUENCE [LARGE SCALE GENOMIC DNA]</scope>
    <source>
        <strain evidence="7">CCUG 53816</strain>
    </source>
</reference>
<dbReference type="CDD" id="cd00427">
    <property type="entry name" value="Ribosomal_L29_HIP"/>
    <property type="match status" value="1"/>
</dbReference>